<feature type="compositionally biased region" description="Low complexity" evidence="1">
    <location>
        <begin position="154"/>
        <end position="168"/>
    </location>
</feature>
<dbReference type="Proteomes" id="UP000186955">
    <property type="component" value="Unassembled WGS sequence"/>
</dbReference>
<comment type="caution">
    <text evidence="2">The sequence shown here is derived from an EMBL/GenBank/DDBJ whole genome shotgun (WGS) entry which is preliminary data.</text>
</comment>
<feature type="region of interest" description="Disordered" evidence="1">
    <location>
        <begin position="95"/>
        <end position="168"/>
    </location>
</feature>
<dbReference type="STRING" id="1316194.A0A1Q5ULW0"/>
<evidence type="ECO:0000256" key="1">
    <source>
        <dbReference type="SAM" id="MobiDB-lite"/>
    </source>
</evidence>
<proteinExistence type="predicted"/>
<protein>
    <submittedName>
        <fullName evidence="2">Uncharacterized protein</fullName>
    </submittedName>
</protein>
<gene>
    <name evidence="2" type="ORF">PENSUB_641</name>
</gene>
<evidence type="ECO:0000313" key="3">
    <source>
        <dbReference type="Proteomes" id="UP000186955"/>
    </source>
</evidence>
<feature type="compositionally biased region" description="Basic and acidic residues" evidence="1">
    <location>
        <begin position="143"/>
        <end position="152"/>
    </location>
</feature>
<reference evidence="2 3" key="1">
    <citation type="submission" date="2016-10" db="EMBL/GenBank/DDBJ databases">
        <title>Genome sequence of the ascomycete fungus Penicillium subrubescens.</title>
        <authorList>
            <person name="De Vries R.P."/>
            <person name="Peng M."/>
            <person name="Dilokpimol A."/>
            <person name="Hilden K."/>
            <person name="Makela M.R."/>
            <person name="Grigoriev I."/>
            <person name="Riley R."/>
            <person name="Granchi Z."/>
        </authorList>
    </citation>
    <scope>NUCLEOTIDE SEQUENCE [LARGE SCALE GENOMIC DNA]</scope>
    <source>
        <strain evidence="2 3">CBS 132785</strain>
    </source>
</reference>
<organism evidence="2 3">
    <name type="scientific">Penicillium subrubescens</name>
    <dbReference type="NCBI Taxonomy" id="1316194"/>
    <lineage>
        <taxon>Eukaryota</taxon>
        <taxon>Fungi</taxon>
        <taxon>Dikarya</taxon>
        <taxon>Ascomycota</taxon>
        <taxon>Pezizomycotina</taxon>
        <taxon>Eurotiomycetes</taxon>
        <taxon>Eurotiomycetidae</taxon>
        <taxon>Eurotiales</taxon>
        <taxon>Aspergillaceae</taxon>
        <taxon>Penicillium</taxon>
    </lineage>
</organism>
<sequence>MVKYVPELGLVVAASQKGRVAVISLTWQEEIGYAFRLDWVLPFHTQERSDERPMTPLLGMAVSPMPGYEIPPDVPCIPRGIDPDDWLQFNYRILNPEEDDTPSSPSKTSDSSASKPAAQQESSHDPQSDDEDDGEDYQSPSKSKSDSTHSDEASSTTHSNTTESSENNRNYTLPELHAHASRAYHPQERWQGWHPSRHYRLMLLYCDHTVMSYEFWHDWND</sequence>
<keyword evidence="3" id="KW-1185">Reference proteome</keyword>
<accession>A0A1Q5ULW0</accession>
<dbReference type="EMBL" id="MNBE01000128">
    <property type="protein sequence ID" value="OKP13450.1"/>
    <property type="molecule type" value="Genomic_DNA"/>
</dbReference>
<evidence type="ECO:0000313" key="2">
    <source>
        <dbReference type="EMBL" id="OKP13450.1"/>
    </source>
</evidence>
<name>A0A1Q5ULW0_9EURO</name>
<feature type="compositionally biased region" description="Low complexity" evidence="1">
    <location>
        <begin position="102"/>
        <end position="121"/>
    </location>
</feature>
<dbReference type="AlphaFoldDB" id="A0A1Q5ULW0"/>